<feature type="domain" description="HTH cro/C1-type" evidence="1">
    <location>
        <begin position="11"/>
        <end position="66"/>
    </location>
</feature>
<dbReference type="RefSeq" id="WP_024738819.1">
    <property type="nucleotide sequence ID" value="NZ_JAINVB010000002.1"/>
</dbReference>
<evidence type="ECO:0000313" key="2">
    <source>
        <dbReference type="EMBL" id="MCK0089131.1"/>
    </source>
</evidence>
<dbReference type="InterPro" id="IPR010982">
    <property type="entry name" value="Lambda_DNA-bd_dom_sf"/>
</dbReference>
<dbReference type="CDD" id="cd00093">
    <property type="entry name" value="HTH_XRE"/>
    <property type="match status" value="1"/>
</dbReference>
<dbReference type="SMART" id="SM00530">
    <property type="entry name" value="HTH_XRE"/>
    <property type="match status" value="1"/>
</dbReference>
<organism evidence="2 3">
    <name type="scientific">Clostridium symbiosum</name>
    <name type="common">Bacteroides symbiosus</name>
    <dbReference type="NCBI Taxonomy" id="1512"/>
    <lineage>
        <taxon>Bacteria</taxon>
        <taxon>Bacillati</taxon>
        <taxon>Bacillota</taxon>
        <taxon>Clostridia</taxon>
        <taxon>Lachnospirales</taxon>
        <taxon>Lachnospiraceae</taxon>
        <taxon>Otoolea</taxon>
    </lineage>
</organism>
<dbReference type="PROSITE" id="PS50943">
    <property type="entry name" value="HTH_CROC1"/>
    <property type="match status" value="1"/>
</dbReference>
<protein>
    <submittedName>
        <fullName evidence="2">Helix-turn-helix transcriptional regulator</fullName>
    </submittedName>
</protein>
<dbReference type="AlphaFoldDB" id="A0AAW5FBC6"/>
<dbReference type="Pfam" id="PF13443">
    <property type="entry name" value="HTH_26"/>
    <property type="match status" value="1"/>
</dbReference>
<reference evidence="2" key="1">
    <citation type="journal article" date="2022" name="Cell Host Microbe">
        <title>Colonization of the live biotherapeutic product VE303 and modulation of the microbiota and metabolites in healthy volunteers.</title>
        <authorList>
            <person name="Dsouza M."/>
            <person name="Menon R."/>
            <person name="Crossette E."/>
            <person name="Bhattarai S.K."/>
            <person name="Schneider J."/>
            <person name="Kim Y.G."/>
            <person name="Reddy S."/>
            <person name="Caballero S."/>
            <person name="Felix C."/>
            <person name="Cornacchione L."/>
            <person name="Hendrickson J."/>
            <person name="Watson A.R."/>
            <person name="Minot S.S."/>
            <person name="Greenfield N."/>
            <person name="Schopf L."/>
            <person name="Szabady R."/>
            <person name="Patarroyo J."/>
            <person name="Smith W."/>
            <person name="Harrison P."/>
            <person name="Kuijper E.J."/>
            <person name="Kelly C.P."/>
            <person name="Olle B."/>
            <person name="Bobilev D."/>
            <person name="Silber J.L."/>
            <person name="Bucci V."/>
            <person name="Roberts B."/>
            <person name="Faith J."/>
            <person name="Norman J.M."/>
        </authorList>
    </citation>
    <scope>NUCLEOTIDE SEQUENCE</scope>
    <source>
        <strain evidence="2">VE303-04</strain>
    </source>
</reference>
<dbReference type="InterPro" id="IPR001387">
    <property type="entry name" value="Cro/C1-type_HTH"/>
</dbReference>
<accession>A0AAW5FBC6</accession>
<dbReference type="Proteomes" id="UP001203136">
    <property type="component" value="Unassembled WGS sequence"/>
</dbReference>
<evidence type="ECO:0000259" key="1">
    <source>
        <dbReference type="PROSITE" id="PS50943"/>
    </source>
</evidence>
<comment type="caution">
    <text evidence="2">The sequence shown here is derived from an EMBL/GenBank/DDBJ whole genome shotgun (WGS) entry which is preliminary data.</text>
</comment>
<dbReference type="Gene3D" id="1.10.260.40">
    <property type="entry name" value="lambda repressor-like DNA-binding domains"/>
    <property type="match status" value="1"/>
</dbReference>
<proteinExistence type="predicted"/>
<dbReference type="GO" id="GO:0003677">
    <property type="term" value="F:DNA binding"/>
    <property type="evidence" value="ECO:0007669"/>
    <property type="project" value="InterPro"/>
</dbReference>
<evidence type="ECO:0000313" key="3">
    <source>
        <dbReference type="Proteomes" id="UP001203136"/>
    </source>
</evidence>
<dbReference type="EMBL" id="JAINVB010000002">
    <property type="protein sequence ID" value="MCK0089131.1"/>
    <property type="molecule type" value="Genomic_DNA"/>
</dbReference>
<gene>
    <name evidence="2" type="ORF">K5I21_25325</name>
</gene>
<name>A0AAW5FBC6_CLOSY</name>
<sequence>MNAKDATAKRIDILCKERGIAYNELANICGLTPSTVYSIFDSTRKNITLSTIKKICDGFEITLGEFFTHSLFDTLEQEIK</sequence>
<dbReference type="SUPFAM" id="SSF47413">
    <property type="entry name" value="lambda repressor-like DNA-binding domains"/>
    <property type="match status" value="1"/>
</dbReference>